<evidence type="ECO:0000256" key="1">
    <source>
        <dbReference type="ARBA" id="ARBA00004370"/>
    </source>
</evidence>
<accession>A0ABU4AXS5</accession>
<dbReference type="EMBL" id="JAWLKE010000004">
    <property type="protein sequence ID" value="MDV6231053.1"/>
    <property type="molecule type" value="Genomic_DNA"/>
</dbReference>
<keyword evidence="4" id="KW-0812">Transmembrane</keyword>
<keyword evidence="2 4" id="KW-0472">Membrane</keyword>
<dbReference type="PANTHER" id="PTHR37042">
    <property type="entry name" value="OUTER MEMBRANE PROTEIN RV1973"/>
    <property type="match status" value="1"/>
</dbReference>
<reference evidence="5 6" key="1">
    <citation type="submission" date="2023-10" db="EMBL/GenBank/DDBJ databases">
        <title>Development of a sustainable strategy for remediation of hydrocarbon-contaminated territories based on the waste exchange concept.</title>
        <authorList>
            <person name="Krivoruchko A."/>
        </authorList>
    </citation>
    <scope>NUCLEOTIDE SEQUENCE [LARGE SCALE GENOMIC DNA]</scope>
    <source>
        <strain evidence="5 6">IEGM 1322</strain>
    </source>
</reference>
<feature type="compositionally biased region" description="Basic and acidic residues" evidence="3">
    <location>
        <begin position="1"/>
        <end position="19"/>
    </location>
</feature>
<feature type="transmembrane region" description="Helical" evidence="4">
    <location>
        <begin position="34"/>
        <end position="54"/>
    </location>
</feature>
<keyword evidence="6" id="KW-1185">Reference proteome</keyword>
<evidence type="ECO:0000256" key="2">
    <source>
        <dbReference type="ARBA" id="ARBA00023136"/>
    </source>
</evidence>
<evidence type="ECO:0000256" key="4">
    <source>
        <dbReference type="SAM" id="Phobius"/>
    </source>
</evidence>
<comment type="caution">
    <text evidence="5">The sequence shown here is derived from an EMBL/GenBank/DDBJ whole genome shotgun (WGS) entry which is preliminary data.</text>
</comment>
<proteinExistence type="predicted"/>
<sequence>MVEVDASEKKTEAVPEDKTATAPENPTRRRRIRWSVVGAAVPGAVLAVVFGVLWHSAAGDLAAERAHEQDRQMALNTATEYTARSLTYDYRNLDAFFEGVDQGASQSLQDRYDGVREALTAIMNESQVVATGEVLSAAIDSESGGEYKVAVFAQQTTQNVQQPDPGNVPNLLLVTVTDQDGQWIVSDYGPKT</sequence>
<protein>
    <recommendedName>
        <fullName evidence="7">Mce-associated membrane protein</fullName>
    </recommendedName>
</protein>
<feature type="region of interest" description="Disordered" evidence="3">
    <location>
        <begin position="1"/>
        <end position="27"/>
    </location>
</feature>
<name>A0ABU4AXS5_9NOCA</name>
<evidence type="ECO:0008006" key="7">
    <source>
        <dbReference type="Google" id="ProtNLM"/>
    </source>
</evidence>
<gene>
    <name evidence="5" type="ORF">R3P95_10880</name>
</gene>
<dbReference type="PANTHER" id="PTHR37042:SF4">
    <property type="entry name" value="OUTER MEMBRANE PROTEIN RV1973"/>
    <property type="match status" value="1"/>
</dbReference>
<evidence type="ECO:0000313" key="6">
    <source>
        <dbReference type="Proteomes" id="UP001185899"/>
    </source>
</evidence>
<evidence type="ECO:0000256" key="3">
    <source>
        <dbReference type="SAM" id="MobiDB-lite"/>
    </source>
</evidence>
<evidence type="ECO:0000313" key="5">
    <source>
        <dbReference type="EMBL" id="MDV6231053.1"/>
    </source>
</evidence>
<comment type="subcellular location">
    <subcellularLocation>
        <location evidence="1">Membrane</location>
    </subcellularLocation>
</comment>
<dbReference type="Proteomes" id="UP001185899">
    <property type="component" value="Unassembled WGS sequence"/>
</dbReference>
<dbReference type="RefSeq" id="WP_317548362.1">
    <property type="nucleotide sequence ID" value="NZ_JAWLKE010000004.1"/>
</dbReference>
<keyword evidence="4" id="KW-1133">Transmembrane helix</keyword>
<organism evidence="5 6">
    <name type="scientific">Rhodococcus cercidiphylli</name>
    <dbReference type="NCBI Taxonomy" id="489916"/>
    <lineage>
        <taxon>Bacteria</taxon>
        <taxon>Bacillati</taxon>
        <taxon>Actinomycetota</taxon>
        <taxon>Actinomycetes</taxon>
        <taxon>Mycobacteriales</taxon>
        <taxon>Nocardiaceae</taxon>
        <taxon>Rhodococcus</taxon>
    </lineage>
</organism>